<dbReference type="OrthoDB" id="3064399at2759"/>
<dbReference type="AlphaFoldDB" id="A0A9P7UNL5"/>
<keyword evidence="3" id="KW-1185">Reference proteome</keyword>
<accession>A0A9P7UNL5</accession>
<name>A0A9P7UNL5_9AGAR</name>
<evidence type="ECO:0000256" key="1">
    <source>
        <dbReference type="SAM" id="MobiDB-lite"/>
    </source>
</evidence>
<feature type="region of interest" description="Disordered" evidence="1">
    <location>
        <begin position="269"/>
        <end position="307"/>
    </location>
</feature>
<dbReference type="Proteomes" id="UP001049176">
    <property type="component" value="Chromosome 11"/>
</dbReference>
<reference evidence="2" key="1">
    <citation type="journal article" date="2021" name="Genome Biol. Evol.">
        <title>The assembled and annotated genome of the fairy-ring fungus Marasmius oreades.</title>
        <authorList>
            <person name="Hiltunen M."/>
            <person name="Ament-Velasquez S.L."/>
            <person name="Johannesson H."/>
        </authorList>
    </citation>
    <scope>NUCLEOTIDE SEQUENCE</scope>
    <source>
        <strain evidence="2">03SP1</strain>
    </source>
</reference>
<proteinExistence type="predicted"/>
<dbReference type="KEGG" id="more:E1B28_003618"/>
<sequence>MSEDSGKGNGALFSFLYHLYKSAKAVPEGERNNIQKELVTCHYSPAFMQEKWDVAKTNSVSNTKNNSVNTNGIDIASEGSDVTPKHVPQPQKQAPTEEYIQWVFKQISLGNCPTGIRQFEDNEVSTNFVELVLTPNLYRSFIEENPLPQPTPTIEPYKGDTRNLTPQILAAFLRMQAVPPTVVDDMALFAILWLQASGPSSDVHNDHEQTQLHSRLLPLLEIHGIPSRIDENRYLINKTTELLASAPLQILDISGTVIVPVDSNPTPITTSDTKQGIATAPSNLISNSGNNTDPDTIMTEVSTDTSN</sequence>
<comment type="caution">
    <text evidence="2">The sequence shown here is derived from an EMBL/GenBank/DDBJ whole genome shotgun (WGS) entry which is preliminary data.</text>
</comment>
<evidence type="ECO:0000313" key="3">
    <source>
        <dbReference type="Proteomes" id="UP001049176"/>
    </source>
</evidence>
<dbReference type="EMBL" id="CM032191">
    <property type="protein sequence ID" value="KAG7086104.1"/>
    <property type="molecule type" value="Genomic_DNA"/>
</dbReference>
<organism evidence="2 3">
    <name type="scientific">Marasmius oreades</name>
    <name type="common">fairy-ring Marasmius</name>
    <dbReference type="NCBI Taxonomy" id="181124"/>
    <lineage>
        <taxon>Eukaryota</taxon>
        <taxon>Fungi</taxon>
        <taxon>Dikarya</taxon>
        <taxon>Basidiomycota</taxon>
        <taxon>Agaricomycotina</taxon>
        <taxon>Agaricomycetes</taxon>
        <taxon>Agaricomycetidae</taxon>
        <taxon>Agaricales</taxon>
        <taxon>Marasmiineae</taxon>
        <taxon>Marasmiaceae</taxon>
        <taxon>Marasmius</taxon>
    </lineage>
</organism>
<gene>
    <name evidence="2" type="ORF">E1B28_003618</name>
</gene>
<evidence type="ECO:0000313" key="2">
    <source>
        <dbReference type="EMBL" id="KAG7086104.1"/>
    </source>
</evidence>
<dbReference type="RefSeq" id="XP_043002575.1">
    <property type="nucleotide sequence ID" value="XM_043160618.1"/>
</dbReference>
<protein>
    <submittedName>
        <fullName evidence="2">Uncharacterized protein</fullName>
    </submittedName>
</protein>
<dbReference type="GeneID" id="66072694"/>